<accession>F2UDI9</accession>
<dbReference type="KEGG" id="sre:PTSG_06047"/>
<evidence type="ECO:0008006" key="4">
    <source>
        <dbReference type="Google" id="ProtNLM"/>
    </source>
</evidence>
<protein>
    <recommendedName>
        <fullName evidence="4">SH3 domain-containing protein</fullName>
    </recommendedName>
</protein>
<dbReference type="InParanoid" id="F2UDI9"/>
<feature type="region of interest" description="Disordered" evidence="1">
    <location>
        <begin position="245"/>
        <end position="266"/>
    </location>
</feature>
<dbReference type="RefSeq" id="XP_004992941.1">
    <property type="nucleotide sequence ID" value="XM_004992884.1"/>
</dbReference>
<evidence type="ECO:0000313" key="2">
    <source>
        <dbReference type="EMBL" id="EGD74684.1"/>
    </source>
</evidence>
<dbReference type="AlphaFoldDB" id="F2UDI9"/>
<dbReference type="OMA" id="MAGRMRC"/>
<dbReference type="EMBL" id="GL832969">
    <property type="protein sequence ID" value="EGD74684.1"/>
    <property type="molecule type" value="Genomic_DNA"/>
</dbReference>
<dbReference type="Proteomes" id="UP000007799">
    <property type="component" value="Unassembled WGS sequence"/>
</dbReference>
<name>F2UDI9_SALR5</name>
<gene>
    <name evidence="2" type="ORF">PTSG_06047</name>
</gene>
<evidence type="ECO:0000256" key="1">
    <source>
        <dbReference type="SAM" id="MobiDB-lite"/>
    </source>
</evidence>
<feature type="region of interest" description="Disordered" evidence="1">
    <location>
        <begin position="113"/>
        <end position="136"/>
    </location>
</feature>
<reference evidence="2" key="1">
    <citation type="submission" date="2009-08" db="EMBL/GenBank/DDBJ databases">
        <title>Annotation of Salpingoeca rosetta.</title>
        <authorList>
            <consortium name="The Broad Institute Genome Sequencing Platform"/>
            <person name="Russ C."/>
            <person name="Cuomo C."/>
            <person name="Burger G."/>
            <person name="Gray M.W."/>
            <person name="Holland P.W.H."/>
            <person name="King N."/>
            <person name="Lang F.B.F."/>
            <person name="Roger A.J."/>
            <person name="Ruiz-Trillo I."/>
            <person name="Young S.K."/>
            <person name="Zeng Q."/>
            <person name="Gargeya S."/>
            <person name="Alvarado L."/>
            <person name="Berlin A."/>
            <person name="Chapman S.B."/>
            <person name="Chen Z."/>
            <person name="Freedman E."/>
            <person name="Gellesch M."/>
            <person name="Goldberg J."/>
            <person name="Griggs A."/>
            <person name="Gujja S."/>
            <person name="Heilman E."/>
            <person name="Heiman D."/>
            <person name="Howarth C."/>
            <person name="Mehta T."/>
            <person name="Neiman D."/>
            <person name="Pearson M."/>
            <person name="Roberts A."/>
            <person name="Saif S."/>
            <person name="Shea T."/>
            <person name="Shenoy N."/>
            <person name="Sisk P."/>
            <person name="Stolte C."/>
            <person name="Sykes S."/>
            <person name="White J."/>
            <person name="Yandava C."/>
            <person name="Haas B."/>
            <person name="Nusbaum C."/>
            <person name="Birren B."/>
        </authorList>
    </citation>
    <scope>NUCLEOTIDE SEQUENCE [LARGE SCALE GENOMIC DNA]</scope>
    <source>
        <strain evidence="2">ATCC 50818</strain>
    </source>
</reference>
<dbReference type="eggNOG" id="ENOG502QRJ9">
    <property type="taxonomic scope" value="Eukaryota"/>
</dbReference>
<sequence length="266" mass="31368">MSTARKRCMIQGGCTSWEFDPEVHMCRNCSIQYKQVADAVRKYVKAPVLRGGLVVTKPIQSPFYLGLQEGDKIDILDILPDNTSIIVRTPDDIVGYFNLDCVATEEEIVQNFQQEEEKRQEEEERRAKEAQRQAEEQYEQQLRERMKLKAIEDKERRLREAEQRRIEHEQRMAQVQTCIWVVCGRGEGGSVDVCVRVSVRLCACVCASVSEQERLAREDHEKRVAEAREMKRIWDLQQEQYEREKKLANQPQWKRDLIERKQQHRS</sequence>
<keyword evidence="3" id="KW-1185">Reference proteome</keyword>
<feature type="compositionally biased region" description="Basic and acidic residues" evidence="1">
    <location>
        <begin position="115"/>
        <end position="136"/>
    </location>
</feature>
<dbReference type="GeneID" id="16073514"/>
<organism evidence="3">
    <name type="scientific">Salpingoeca rosetta (strain ATCC 50818 / BSB-021)</name>
    <dbReference type="NCBI Taxonomy" id="946362"/>
    <lineage>
        <taxon>Eukaryota</taxon>
        <taxon>Choanoflagellata</taxon>
        <taxon>Craspedida</taxon>
        <taxon>Salpingoecidae</taxon>
        <taxon>Salpingoeca</taxon>
    </lineage>
</organism>
<evidence type="ECO:0000313" key="3">
    <source>
        <dbReference type="Proteomes" id="UP000007799"/>
    </source>
</evidence>
<proteinExistence type="predicted"/>
<dbReference type="OrthoDB" id="10565992at2759"/>